<gene>
    <name evidence="5" type="ORF">SAMN04487779_1013119</name>
</gene>
<organism evidence="5 6">
    <name type="scientific">Belnapia rosea</name>
    <dbReference type="NCBI Taxonomy" id="938405"/>
    <lineage>
        <taxon>Bacteria</taxon>
        <taxon>Pseudomonadati</taxon>
        <taxon>Pseudomonadota</taxon>
        <taxon>Alphaproteobacteria</taxon>
        <taxon>Acetobacterales</taxon>
        <taxon>Roseomonadaceae</taxon>
        <taxon>Belnapia</taxon>
    </lineage>
</organism>
<dbReference type="OrthoDB" id="9770729at2"/>
<evidence type="ECO:0000313" key="5">
    <source>
        <dbReference type="EMBL" id="SDD85842.1"/>
    </source>
</evidence>
<name>A0A1G6Y6D9_9PROT</name>
<evidence type="ECO:0000259" key="4">
    <source>
        <dbReference type="Pfam" id="PF13458"/>
    </source>
</evidence>
<dbReference type="STRING" id="938405.SAMN02927895_04486"/>
<feature type="chain" id="PRO_5011746727" evidence="3">
    <location>
        <begin position="25"/>
        <end position="402"/>
    </location>
</feature>
<keyword evidence="2 3" id="KW-0732">Signal</keyword>
<dbReference type="PANTHER" id="PTHR47235:SF1">
    <property type="entry name" value="BLR6548 PROTEIN"/>
    <property type="match status" value="1"/>
</dbReference>
<dbReference type="RefSeq" id="WP_090568734.1">
    <property type="nucleotide sequence ID" value="NZ_FMXZ01000017.1"/>
</dbReference>
<evidence type="ECO:0000313" key="6">
    <source>
        <dbReference type="Proteomes" id="UP000198925"/>
    </source>
</evidence>
<dbReference type="AlphaFoldDB" id="A0A1G6Y6D9"/>
<dbReference type="Pfam" id="PF13458">
    <property type="entry name" value="Peripla_BP_6"/>
    <property type="match status" value="1"/>
</dbReference>
<evidence type="ECO:0000256" key="2">
    <source>
        <dbReference type="ARBA" id="ARBA00022729"/>
    </source>
</evidence>
<proteinExistence type="inferred from homology"/>
<reference evidence="5 6" key="1">
    <citation type="submission" date="2016-10" db="EMBL/GenBank/DDBJ databases">
        <authorList>
            <person name="de Groot N.N."/>
        </authorList>
    </citation>
    <scope>NUCLEOTIDE SEQUENCE [LARGE SCALE GENOMIC DNA]</scope>
    <source>
        <strain evidence="5 6">CPCC 100156</strain>
    </source>
</reference>
<dbReference type="CDD" id="cd06343">
    <property type="entry name" value="PBP1_ABC_ligand_binding-like"/>
    <property type="match status" value="1"/>
</dbReference>
<feature type="signal peptide" evidence="3">
    <location>
        <begin position="1"/>
        <end position="24"/>
    </location>
</feature>
<sequence length="402" mass="44503">MTLHRRALLTGGVAALALPNLAPAQEAPGVTANEIRIGSTNALSGPASSYSVISRSLTAQFKRLNDQGGIAGKQVNFIVYDDGYAPPRTLEQTRRLVEQDKVAFLFNQLGTPTNSAIHRYVNQRKVPHLFLATGADKWAQPKEYPWTIGWQPSYRTEAQIYTKYILEQRPQAKIGVIFQNDDFGKDYVNGVRDVLGPRFDSMVKLVSHEATDATIDSQIVTLQGSGIDALVCGIIPRFAAQAIRKVHDIGWKPMMFMTNVSVSGSIVMQPAGPEKGIGLITSDYRKDQSDPAWSDDPGMNEWRDFMRRYIPDGELGDNNYTYGYGAGSTMIHVLRQCGGNFSRDNIMKQAMNIAPLEIGTLLPGVKVSTSPTNYHPIRHMQLQRWDGRSWVRFGGVIEGANV</sequence>
<feature type="domain" description="Leucine-binding protein" evidence="4">
    <location>
        <begin position="34"/>
        <end position="386"/>
    </location>
</feature>
<accession>A0A1G6Y6D9</accession>
<dbReference type="PANTHER" id="PTHR47235">
    <property type="entry name" value="BLR6548 PROTEIN"/>
    <property type="match status" value="1"/>
</dbReference>
<dbReference type="SUPFAM" id="SSF53822">
    <property type="entry name" value="Periplasmic binding protein-like I"/>
    <property type="match status" value="1"/>
</dbReference>
<dbReference type="Proteomes" id="UP000198925">
    <property type="component" value="Unassembled WGS sequence"/>
</dbReference>
<keyword evidence="6" id="KW-1185">Reference proteome</keyword>
<protein>
    <submittedName>
        <fullName evidence="5">Amino acid/amide ABC transporter substrate-binding protein, HAAT family</fullName>
    </submittedName>
</protein>
<comment type="similarity">
    <text evidence="1">Belongs to the leucine-binding protein family.</text>
</comment>
<dbReference type="EMBL" id="FMZX01000013">
    <property type="protein sequence ID" value="SDD85842.1"/>
    <property type="molecule type" value="Genomic_DNA"/>
</dbReference>
<dbReference type="PROSITE" id="PS51318">
    <property type="entry name" value="TAT"/>
    <property type="match status" value="1"/>
</dbReference>
<dbReference type="InterPro" id="IPR028082">
    <property type="entry name" value="Peripla_BP_I"/>
</dbReference>
<dbReference type="InterPro" id="IPR028081">
    <property type="entry name" value="Leu-bd"/>
</dbReference>
<evidence type="ECO:0000256" key="3">
    <source>
        <dbReference type="SAM" id="SignalP"/>
    </source>
</evidence>
<evidence type="ECO:0000256" key="1">
    <source>
        <dbReference type="ARBA" id="ARBA00010062"/>
    </source>
</evidence>
<dbReference type="InterPro" id="IPR006311">
    <property type="entry name" value="TAT_signal"/>
</dbReference>
<dbReference type="Gene3D" id="3.40.50.2300">
    <property type="match status" value="2"/>
</dbReference>